<name>A0ACB9XCX6_CHAAC</name>
<organism evidence="1 2">
    <name type="scientific">Chaenocephalus aceratus</name>
    <name type="common">Blackfin icefish</name>
    <name type="synonym">Chaenichthys aceratus</name>
    <dbReference type="NCBI Taxonomy" id="36190"/>
    <lineage>
        <taxon>Eukaryota</taxon>
        <taxon>Metazoa</taxon>
        <taxon>Chordata</taxon>
        <taxon>Craniata</taxon>
        <taxon>Vertebrata</taxon>
        <taxon>Euteleostomi</taxon>
        <taxon>Actinopterygii</taxon>
        <taxon>Neopterygii</taxon>
        <taxon>Teleostei</taxon>
        <taxon>Neoteleostei</taxon>
        <taxon>Acanthomorphata</taxon>
        <taxon>Eupercaria</taxon>
        <taxon>Perciformes</taxon>
        <taxon>Notothenioidei</taxon>
        <taxon>Channichthyidae</taxon>
        <taxon>Chaenocephalus</taxon>
    </lineage>
</organism>
<evidence type="ECO:0000313" key="2">
    <source>
        <dbReference type="Proteomes" id="UP001057452"/>
    </source>
</evidence>
<comment type="caution">
    <text evidence="1">The sequence shown here is derived from an EMBL/GenBank/DDBJ whole genome shotgun (WGS) entry which is preliminary data.</text>
</comment>
<feature type="non-terminal residue" evidence="1">
    <location>
        <position position="1"/>
    </location>
</feature>
<sequence length="77" mass="7983">GLWFSPGAGADWASTISSTSPHVGVHITAECPTLPADRLALAFSSSGLSSQLSVFFMHLDAVAHGDGKTNVFMAPPR</sequence>
<reference evidence="1" key="1">
    <citation type="submission" date="2022-05" db="EMBL/GenBank/DDBJ databases">
        <title>Chromosome-level genome of Chaenocephalus aceratus.</title>
        <authorList>
            <person name="Park H."/>
        </authorList>
    </citation>
    <scope>NUCLEOTIDE SEQUENCE</scope>
    <source>
        <strain evidence="1">KU_202001</strain>
    </source>
</reference>
<dbReference type="Proteomes" id="UP001057452">
    <property type="component" value="Chromosome 7"/>
</dbReference>
<protein>
    <submittedName>
        <fullName evidence="1">Uncharacterized protein</fullName>
    </submittedName>
</protein>
<proteinExistence type="predicted"/>
<feature type="non-terminal residue" evidence="1">
    <location>
        <position position="77"/>
    </location>
</feature>
<keyword evidence="2" id="KW-1185">Reference proteome</keyword>
<accession>A0ACB9XCX6</accession>
<dbReference type="EMBL" id="CM043791">
    <property type="protein sequence ID" value="KAI4824020.1"/>
    <property type="molecule type" value="Genomic_DNA"/>
</dbReference>
<evidence type="ECO:0000313" key="1">
    <source>
        <dbReference type="EMBL" id="KAI4824020.1"/>
    </source>
</evidence>
<gene>
    <name evidence="1" type="ORF">KUCAC02_012565</name>
</gene>